<dbReference type="InterPro" id="IPR036866">
    <property type="entry name" value="RibonucZ/Hydroxyglut_hydro"/>
</dbReference>
<feature type="domain" description="Metallo-beta-lactamase" evidence="2">
    <location>
        <begin position="45"/>
        <end position="236"/>
    </location>
</feature>
<dbReference type="NCBIfam" id="NF012229">
    <property type="entry name" value="bla_class_B_core"/>
    <property type="match status" value="1"/>
</dbReference>
<dbReference type="EMBL" id="JACIDK010000004">
    <property type="protein sequence ID" value="MBB3892376.1"/>
    <property type="molecule type" value="Genomic_DNA"/>
</dbReference>
<dbReference type="SUPFAM" id="SSF56281">
    <property type="entry name" value="Metallo-hydrolase/oxidoreductase"/>
    <property type="match status" value="1"/>
</dbReference>
<name>A0A840A192_9CAUL</name>
<evidence type="ECO:0000259" key="2">
    <source>
        <dbReference type="SMART" id="SM00849"/>
    </source>
</evidence>
<evidence type="ECO:0000313" key="4">
    <source>
        <dbReference type="Proteomes" id="UP000530564"/>
    </source>
</evidence>
<reference evidence="3 4" key="1">
    <citation type="submission" date="2020-08" db="EMBL/GenBank/DDBJ databases">
        <title>Genomic Encyclopedia of Type Strains, Phase IV (KMG-IV): sequencing the most valuable type-strain genomes for metagenomic binning, comparative biology and taxonomic classification.</title>
        <authorList>
            <person name="Goeker M."/>
        </authorList>
    </citation>
    <scope>NUCLEOTIDE SEQUENCE [LARGE SCALE GENOMIC DNA]</scope>
    <source>
        <strain evidence="3 4">DSM 21793</strain>
    </source>
</reference>
<evidence type="ECO:0000313" key="3">
    <source>
        <dbReference type="EMBL" id="MBB3892376.1"/>
    </source>
</evidence>
<organism evidence="3 4">
    <name type="scientific">Phenylobacterium haematophilum</name>
    <dbReference type="NCBI Taxonomy" id="98513"/>
    <lineage>
        <taxon>Bacteria</taxon>
        <taxon>Pseudomonadati</taxon>
        <taxon>Pseudomonadota</taxon>
        <taxon>Alphaproteobacteria</taxon>
        <taxon>Caulobacterales</taxon>
        <taxon>Caulobacteraceae</taxon>
        <taxon>Phenylobacterium</taxon>
    </lineage>
</organism>
<gene>
    <name evidence="3" type="ORF">GGQ61_003109</name>
</gene>
<comment type="caution">
    <text evidence="3">The sequence shown here is derived from an EMBL/GenBank/DDBJ whole genome shotgun (WGS) entry which is preliminary data.</text>
</comment>
<feature type="signal peptide" evidence="1">
    <location>
        <begin position="1"/>
        <end position="19"/>
    </location>
</feature>
<dbReference type="InterPro" id="IPR050855">
    <property type="entry name" value="NDM-1-like"/>
</dbReference>
<sequence>MKRLALAMGLLTCASAAQAQSPANWTQPIEPFQIADNLYYVGTAGLSAFLITTPQGHILIDGAMPTSAKPIEASIAKLGFKPTDVKVLLNTHAHFDHAGGLAELKKDTGATLAASAGDREALESGKYIGSEDVKAFDFAPVKVDRVLKDGDKVTLGGGTLTAHVTPGHTAGCTTWTFPVTIGGERHEAVLYCSTSVAANRLVSKTKGPQYPGIVADYEQSFAKLRRLKADVFLAPHAEQFGMSAKRARLADGGPNPFIDPGMLQATIAASEKAFRQDLAKQQEAAK</sequence>
<dbReference type="AlphaFoldDB" id="A0A840A192"/>
<dbReference type="GO" id="GO:0008800">
    <property type="term" value="F:beta-lactamase activity"/>
    <property type="evidence" value="ECO:0007669"/>
    <property type="project" value="UniProtKB-EC"/>
</dbReference>
<dbReference type="Gene3D" id="3.60.15.10">
    <property type="entry name" value="Ribonuclease Z/Hydroxyacylglutathione hydrolase-like"/>
    <property type="match status" value="1"/>
</dbReference>
<dbReference type="SMART" id="SM00849">
    <property type="entry name" value="Lactamase_B"/>
    <property type="match status" value="1"/>
</dbReference>
<dbReference type="PANTHER" id="PTHR42951">
    <property type="entry name" value="METALLO-BETA-LACTAMASE DOMAIN-CONTAINING"/>
    <property type="match status" value="1"/>
</dbReference>
<protein>
    <submittedName>
        <fullName evidence="3">Metallo-beta-lactamase class B</fullName>
        <ecNumber evidence="3">3.5.2.6</ecNumber>
    </submittedName>
</protein>
<proteinExistence type="predicted"/>
<keyword evidence="4" id="KW-1185">Reference proteome</keyword>
<dbReference type="Pfam" id="PF00753">
    <property type="entry name" value="Lactamase_B"/>
    <property type="match status" value="1"/>
</dbReference>
<dbReference type="PANTHER" id="PTHR42951:SF17">
    <property type="entry name" value="METALLO-BETA-LACTAMASE DOMAIN-CONTAINING PROTEIN"/>
    <property type="match status" value="1"/>
</dbReference>
<dbReference type="RefSeq" id="WP_183774504.1">
    <property type="nucleotide sequence ID" value="NZ_JACIDK010000004.1"/>
</dbReference>
<accession>A0A840A192</accession>
<dbReference type="Proteomes" id="UP000530564">
    <property type="component" value="Unassembled WGS sequence"/>
</dbReference>
<dbReference type="InterPro" id="IPR001279">
    <property type="entry name" value="Metallo-B-lactamas"/>
</dbReference>
<dbReference type="NCBIfam" id="NF033105">
    <property type="entry name" value="bla_subclass_B3"/>
    <property type="match status" value="1"/>
</dbReference>
<keyword evidence="3" id="KW-0378">Hydrolase</keyword>
<feature type="chain" id="PRO_5032810338" evidence="1">
    <location>
        <begin position="20"/>
        <end position="286"/>
    </location>
</feature>
<dbReference type="EC" id="3.5.2.6" evidence="3"/>
<keyword evidence="1" id="KW-0732">Signal</keyword>
<evidence type="ECO:0000256" key="1">
    <source>
        <dbReference type="SAM" id="SignalP"/>
    </source>
</evidence>